<protein>
    <recommendedName>
        <fullName evidence="2">Xylose isomerase-like TIM barrel domain-containing protein</fullName>
    </recommendedName>
</protein>
<evidence type="ECO:0000313" key="4">
    <source>
        <dbReference type="Proteomes" id="UP000237350"/>
    </source>
</evidence>
<dbReference type="Proteomes" id="UP000237350">
    <property type="component" value="Unassembled WGS sequence"/>
</dbReference>
<feature type="compositionally biased region" description="Low complexity" evidence="1">
    <location>
        <begin position="280"/>
        <end position="301"/>
    </location>
</feature>
<evidence type="ECO:0000256" key="1">
    <source>
        <dbReference type="SAM" id="MobiDB-lite"/>
    </source>
</evidence>
<dbReference type="RefSeq" id="WP_103680543.1">
    <property type="nucleotide sequence ID" value="NZ_LPWH01000074.1"/>
</dbReference>
<comment type="caution">
    <text evidence="3">The sequence shown here is derived from an EMBL/GenBank/DDBJ whole genome shotgun (WGS) entry which is preliminary data.</text>
</comment>
<dbReference type="Pfam" id="PF01261">
    <property type="entry name" value="AP_endonuc_2"/>
    <property type="match status" value="1"/>
</dbReference>
<dbReference type="AlphaFoldDB" id="A0A2S4JLT5"/>
<feature type="domain" description="Xylose isomerase-like TIM barrel" evidence="2">
    <location>
        <begin position="22"/>
        <end position="258"/>
    </location>
</feature>
<gene>
    <name evidence="3" type="ORF">AU468_09640</name>
</gene>
<evidence type="ECO:0000259" key="2">
    <source>
        <dbReference type="Pfam" id="PF01261"/>
    </source>
</evidence>
<dbReference type="InterPro" id="IPR013022">
    <property type="entry name" value="Xyl_isomerase-like_TIM-brl"/>
</dbReference>
<dbReference type="PANTHER" id="PTHR12110:SF21">
    <property type="entry name" value="XYLOSE ISOMERASE-LIKE TIM BARREL DOMAIN-CONTAINING PROTEIN"/>
    <property type="match status" value="1"/>
</dbReference>
<dbReference type="Gene3D" id="3.20.20.150">
    <property type="entry name" value="Divalent-metal-dependent TIM barrel enzymes"/>
    <property type="match status" value="1"/>
</dbReference>
<dbReference type="InterPro" id="IPR050312">
    <property type="entry name" value="IolE/XylAMocC-like"/>
</dbReference>
<accession>A0A2S4JLT5</accession>
<dbReference type="OrthoDB" id="368468at2"/>
<evidence type="ECO:0000313" key="3">
    <source>
        <dbReference type="EMBL" id="POR00485.1"/>
    </source>
</evidence>
<keyword evidence="4" id="KW-1185">Reference proteome</keyword>
<sequence>MEIALGINTDYVGDRGAPGPALEEIARAGFSHVMWGHQWNTDFLYTTPEVQAIAVVMKNLGLSLVDMHGSSGVEKCWYSPCEYERLAGVELIRNRVDMTVLLGGDTVVLHPMITDPSRIDQWRLQGEKSLRELERYVRNSGVSLVLENLFQSDRLEERDLTLQGFETLEYFFERFDPGYLDFCWDTGHAFILGDEAFRRSCDLARRRLRTLHLNDNRGDADQHSPPLTWGSPWDTIAEVIAASPYPPGKPLLLEVDVRTNGGDSRAFLAEARRKGEDFAARVSQARASSARASSARASSARGSGGERCR</sequence>
<organism evidence="3 4">
    <name type="scientific">Alkalispirochaeta sphaeroplastigenens</name>
    <dbReference type="NCBI Taxonomy" id="1187066"/>
    <lineage>
        <taxon>Bacteria</taxon>
        <taxon>Pseudomonadati</taxon>
        <taxon>Spirochaetota</taxon>
        <taxon>Spirochaetia</taxon>
        <taxon>Spirochaetales</taxon>
        <taxon>Spirochaetaceae</taxon>
        <taxon>Alkalispirochaeta</taxon>
    </lineage>
</organism>
<dbReference type="PANTHER" id="PTHR12110">
    <property type="entry name" value="HYDROXYPYRUVATE ISOMERASE"/>
    <property type="match status" value="1"/>
</dbReference>
<dbReference type="EMBL" id="LPWH01000074">
    <property type="protein sequence ID" value="POR00485.1"/>
    <property type="molecule type" value="Genomic_DNA"/>
</dbReference>
<dbReference type="InterPro" id="IPR036237">
    <property type="entry name" value="Xyl_isomerase-like_sf"/>
</dbReference>
<reference evidence="4" key="1">
    <citation type="submission" date="2015-12" db="EMBL/GenBank/DDBJ databases">
        <authorList>
            <person name="Lodha T.D."/>
            <person name="Chintalapati S."/>
            <person name="Chintalapati V.R."/>
            <person name="Sravanthi T."/>
        </authorList>
    </citation>
    <scope>NUCLEOTIDE SEQUENCE [LARGE SCALE GENOMIC DNA]</scope>
    <source>
        <strain evidence="4">JC133</strain>
    </source>
</reference>
<name>A0A2S4JLT5_9SPIO</name>
<proteinExistence type="predicted"/>
<feature type="region of interest" description="Disordered" evidence="1">
    <location>
        <begin position="280"/>
        <end position="309"/>
    </location>
</feature>
<dbReference type="SUPFAM" id="SSF51658">
    <property type="entry name" value="Xylose isomerase-like"/>
    <property type="match status" value="1"/>
</dbReference>